<dbReference type="RefSeq" id="WP_386823358.1">
    <property type="nucleotide sequence ID" value="NZ_JBHTIF010000001.1"/>
</dbReference>
<dbReference type="PANTHER" id="PTHR43796">
    <property type="entry name" value="CARBOXYNORSPERMIDINE SYNTHASE"/>
    <property type="match status" value="1"/>
</dbReference>
<dbReference type="PANTHER" id="PTHR43796:SF2">
    <property type="entry name" value="CARBOXYNORSPERMIDINE SYNTHASE"/>
    <property type="match status" value="1"/>
</dbReference>
<sequence>MRILVLGGYGLFGSRISRTLARDAGLTVIVAGRDRARAERLVTSIDAPQARLETAEIDTAAPDFGARLAALRPDLVIDTAGPFQGRDYRVAEAALNVGAHCVDLADGRAFVGGIGTLDERARAAGCWVVSGASSVPGLHAAVIAAHQHRFSRLEHIETAIAPGNRTPRGWATTLSILGYVGHPFRILRDGVWRTAYGWQSLRRLKVDGVGARWAARCEVPDLDVLPARYPDLRTLDFRAGLELRRMHFGLWLASWAVRARLLRSMLPFAKPLFAMSEFWQDIGSDTGFMQVSMHGAGRDGAPLRLDWTLVARAGDGPQIPATAAIVLARKLARGELPGGGARPCLDLFTLEEFMAALEGFAMTATLRETTRGA</sequence>
<name>A0ABW2YEU4_9GAMM</name>
<dbReference type="SUPFAM" id="SSF51735">
    <property type="entry name" value="NAD(P)-binding Rossmann-fold domains"/>
    <property type="match status" value="1"/>
</dbReference>
<keyword evidence="3" id="KW-1185">Reference proteome</keyword>
<gene>
    <name evidence="2" type="ORF">ACFQ0E_09200</name>
</gene>
<reference evidence="3" key="1">
    <citation type="journal article" date="2019" name="Int. J. Syst. Evol. Microbiol.">
        <title>The Global Catalogue of Microorganisms (GCM) 10K type strain sequencing project: providing services to taxonomists for standard genome sequencing and annotation.</title>
        <authorList>
            <consortium name="The Broad Institute Genomics Platform"/>
            <consortium name="The Broad Institute Genome Sequencing Center for Infectious Disease"/>
            <person name="Wu L."/>
            <person name="Ma J."/>
        </authorList>
    </citation>
    <scope>NUCLEOTIDE SEQUENCE [LARGE SCALE GENOMIC DNA]</scope>
    <source>
        <strain evidence="3">CCUG 55585</strain>
    </source>
</reference>
<evidence type="ECO:0000313" key="3">
    <source>
        <dbReference type="Proteomes" id="UP001597110"/>
    </source>
</evidence>
<comment type="caution">
    <text evidence="2">The sequence shown here is derived from an EMBL/GenBank/DDBJ whole genome shotgun (WGS) entry which is preliminary data.</text>
</comment>
<evidence type="ECO:0000313" key="2">
    <source>
        <dbReference type="EMBL" id="MFD0725775.1"/>
    </source>
</evidence>
<feature type="domain" description="Saccharopine dehydrogenase NADP binding" evidence="1">
    <location>
        <begin position="3"/>
        <end position="106"/>
    </location>
</feature>
<dbReference type="EMBL" id="JBHTIF010000001">
    <property type="protein sequence ID" value="MFD0725775.1"/>
    <property type="molecule type" value="Genomic_DNA"/>
</dbReference>
<dbReference type="InterPro" id="IPR005097">
    <property type="entry name" value="Sacchrp_dh_NADP-bd"/>
</dbReference>
<organism evidence="2 3">
    <name type="scientific">Lysobacter brunescens</name>
    <dbReference type="NCBI Taxonomy" id="262323"/>
    <lineage>
        <taxon>Bacteria</taxon>
        <taxon>Pseudomonadati</taxon>
        <taxon>Pseudomonadota</taxon>
        <taxon>Gammaproteobacteria</taxon>
        <taxon>Lysobacterales</taxon>
        <taxon>Lysobacteraceae</taxon>
        <taxon>Lysobacter</taxon>
    </lineage>
</organism>
<proteinExistence type="predicted"/>
<dbReference type="Pfam" id="PF03435">
    <property type="entry name" value="Sacchrp_dh_NADP"/>
    <property type="match status" value="1"/>
</dbReference>
<dbReference type="Proteomes" id="UP001597110">
    <property type="component" value="Unassembled WGS sequence"/>
</dbReference>
<protein>
    <submittedName>
        <fullName evidence="2">Saccharopine dehydrogenase family protein</fullName>
    </submittedName>
</protein>
<accession>A0ABW2YEU4</accession>
<evidence type="ECO:0000259" key="1">
    <source>
        <dbReference type="Pfam" id="PF03435"/>
    </source>
</evidence>
<dbReference type="Gene3D" id="3.30.360.10">
    <property type="entry name" value="Dihydrodipicolinate Reductase, domain 2"/>
    <property type="match status" value="1"/>
</dbReference>
<dbReference type="InterPro" id="IPR036291">
    <property type="entry name" value="NAD(P)-bd_dom_sf"/>
</dbReference>
<dbReference type="Gene3D" id="3.40.50.720">
    <property type="entry name" value="NAD(P)-binding Rossmann-like Domain"/>
    <property type="match status" value="1"/>
</dbReference>